<dbReference type="GO" id="GO:0042147">
    <property type="term" value="P:retrograde transport, endosome to Golgi"/>
    <property type="evidence" value="ECO:0007669"/>
    <property type="project" value="TreeGrafter"/>
</dbReference>
<dbReference type="InterPro" id="IPR016024">
    <property type="entry name" value="ARM-type_fold"/>
</dbReference>
<dbReference type="OrthoDB" id="192608at2759"/>
<dbReference type="PANTHER" id="PTHR21663">
    <property type="entry name" value="HYPOTHETICAL HEAT DOMAIN-CONTAINING"/>
    <property type="match status" value="1"/>
</dbReference>
<dbReference type="GO" id="GO:0005794">
    <property type="term" value="C:Golgi apparatus"/>
    <property type="evidence" value="ECO:0007669"/>
    <property type="project" value="TreeGrafter"/>
</dbReference>
<keyword evidence="4" id="KW-1185">Reference proteome</keyword>
<evidence type="ECO:0000256" key="1">
    <source>
        <dbReference type="ARBA" id="ARBA00008304"/>
    </source>
</evidence>
<dbReference type="InterPro" id="IPR046837">
    <property type="entry name" value="Laa1/Sip1/HEATR5-like_HEAT"/>
</dbReference>
<dbReference type="Proteomes" id="UP000308267">
    <property type="component" value="Unassembled WGS sequence"/>
</dbReference>
<dbReference type="InterPro" id="IPR011989">
    <property type="entry name" value="ARM-like"/>
</dbReference>
<feature type="region of interest" description="Disordered" evidence="2">
    <location>
        <begin position="1335"/>
        <end position="1398"/>
    </location>
</feature>
<gene>
    <name evidence="3" type="ORF">CRM22_002680</name>
</gene>
<evidence type="ECO:0008006" key="5">
    <source>
        <dbReference type="Google" id="ProtNLM"/>
    </source>
</evidence>
<dbReference type="EMBL" id="SJOL01004667">
    <property type="protein sequence ID" value="TGZ71362.1"/>
    <property type="molecule type" value="Genomic_DNA"/>
</dbReference>
<feature type="compositionally biased region" description="Low complexity" evidence="2">
    <location>
        <begin position="424"/>
        <end position="433"/>
    </location>
</feature>
<proteinExistence type="inferred from homology"/>
<protein>
    <recommendedName>
        <fullName evidence="5">HEAT repeat-containing protein 5B</fullName>
    </recommendedName>
</protein>
<dbReference type="Gene3D" id="1.25.10.10">
    <property type="entry name" value="Leucine-rich Repeat Variant"/>
    <property type="match status" value="2"/>
</dbReference>
<evidence type="ECO:0000313" key="3">
    <source>
        <dbReference type="EMBL" id="TGZ71362.1"/>
    </source>
</evidence>
<feature type="region of interest" description="Disordered" evidence="2">
    <location>
        <begin position="424"/>
        <end position="445"/>
    </location>
</feature>
<dbReference type="GO" id="GO:0016020">
    <property type="term" value="C:membrane"/>
    <property type="evidence" value="ECO:0007669"/>
    <property type="project" value="TreeGrafter"/>
</dbReference>
<name>A0A4S2M4V7_OPIFE</name>
<comment type="caution">
    <text evidence="3">The sequence shown here is derived from an EMBL/GenBank/DDBJ whole genome shotgun (WGS) entry which is preliminary data.</text>
</comment>
<sequence length="2624" mass="287689">MCESLLLDDTLYERLSEVKKPVFIFDWLRSLEKALPNVDKKAIREVQEDLVQQLLTHLSRSPSFPTHKLIGRCLAKLLLVGDTLLLYTTVNTCNSLLKSRDDGASTTNGRLAALTCLGTVYKCLGRMLGRSFDDSVALIVKLIKQSESQVRCEAMNTLCSLLEGVGSAASASYKEIYKATKSCMTDRVLSVRVAAAKCMNELANHYAPIHANELEATVSLCFRCMDGSNYAVRLEVAKLLGNVLARSQQSSIHSTFSGLGLSAAALSGSVSTSTSSRSKTVPLNDALALLATGFLKGPGGFLKGTSASDMIKGTNSVNREVRIGVTYAYVEFVTRMGSRWFESNLTAIVTHCVNLLANPRATTTHAEAIYSRHCIGYILGTLYRNLLSETVQLVAARELTTLARQRLQNVQGVEVLEDSISIDSSSTTWTDSTTELEGKPTGPDLTELEDEQNGGAEFVSKTTDADSTFPKRTFGRSLAKAQRQQQQQHAIVSILDQLTLLVRWLDSTSAPLLDEPSHLADLLCAALTHPIAPVRLAAAVCLRQLTIALPGQRVILLDRCINCLHQAQRSHGDAILGYSAAIAGILAGASLDNLGLPGNRAKQVFSLAEELLRAANQNSRLTLPRTQAGWMMLAAYMTLGPDLVKPHLPRMLLFWRNAFTRSLRELEAEKQRGDAFTWQVMLEARAGALCSMQSFLECCAPMLITEEAVSRLLAPIECALNMLAHLLDIVRIYGNHLKAIASMIRHRLYRILLLLPHTAYTIFLYRLRQSASRQQQGSYSTLLRELVAEFTLTDNVANTTTSLLRSLCRSDDSVTLGCWIQDTDQKILEEQLHPNIGGAPGALEHDPAFLFLREGSLGTVVSANCPSDSDINDGDSYNSPLFSPSASFYDTTSINFPSLSRFGLPTNVTTALSNSTPSVVTVLQLGGPPPISVAVIDSAVELFGRIFPAVPIRHRAQMIDHFAECIRLTKSTRQEAVQINVFAALLGALRRLAETKVAFGEDVELRKSTSNLIMTALTSSSLLLRCTAGECLGRLAQIVAEPSFLAELAQQVFDRLRSVRIPLSRAGHCLAVGCLHRYVGGLASGQHLSTSVGVLLAIAQDSSVPEVQVWAIHALALVADSGGPMFREFVGPSLNLVLQLLLRSPSAVSDIQYSLGRLLNALITTLGPELQGSGASVVSSRQACWFCCLIMQESSDAILQAEAVSCLQRLHMFASQQLKMPELVASLQNYISSPHLLLRRAAVAYLRQLSQKGTDCFQELTDMVPVSTSTDCSSVSEPSETTPLLLQLFGRLDLETDMQARRDIEETILSFLQISFHHRLKHWLNTLKEVLQAASSEKSPAEQPSELDRTAKGLNANISPTRSSASRNQDFAIPAGEETQAVEDDAQDDTGVGDTLGGATQLNAPATIRLSARWGTKVFAVGCLRVLITSCHRLAQTAAKTSPAVLVCIDETMPHHSTNSVCEPMINRNAVAHFDLALARCLRASKLDCATPNQDFLVLHLADLVRIAFMSATSDSDRLRMAGLKLMLEVIYRFSSVPDPEFPGHSILEQYQAQVSAALRPAFAHLSPEITSIASLVCSAWLVSGVAGGWQDLQRAHSLLQEAFENCKLGDLKSKADGRSVNPQVSQSSQLYSDDAICMEKLSILRAWASVYVACAQHGRQIARDGQNYCEDIGVQDELPDEEEENLFEDEPIDMDDGPQHLSSPMAKCGRKQYRRIFQLLLTLLQPLLPTLSKAWFAALQDYALLSLPDELAAQRPSSGGAFFGPDANIERIRLHYLQHWSTFVSAVSIWTENESHRMSDLIYSDTDCQKQRKDNFDLLLGLCVQSLCDPIVKQSVPLMNTCLQSLRHLLSRPEPRMFLIRNYPDTPLELLHVLYRLVLTRDNVETHLLSLSLVSHILIAAQERLVRQREAWLSEDTSANRPKVFLTPETNKTPAGGNMTSSVLLQTTSLVDLEMYELSEGGTLESYVSEADRKPKGEKDVEKNPDVKLPSVGLQASRSIVLACLEIVTCTLARYRPEILAHIPDLENKASTNDRTHTVPETRCASSPNAPYVLAAAVQCLIPMSDLCAPRVLLSEFNTVGQPVVKEDNADVAATNNCTDNLLQVLLELLVRTSRTALLKSFGDALSWFDVQHNRPKRMEDTVDSQAMFANNVLDLFGLSDPDTQITSTATSSRTASAVRRQRFDNDLEKRRIDSLVGWTPQQSWLADVLARLAIKLATHHYPTLTTSRISASALVNHKPAVDQTNVGPSTEEATNGNQPDSSSTVDYTGVQSGLSGTASPCEDSSNDWHNNPINQAASSVWYDSIASALLDLLHHDHPKVDEPHSWTCCLGAVTLVTRIAVHCPLNVFKSRELRVAITTQICRTWKLADSGTTVDEITGDLCAPDGHSVTTQGNPDDRQYRLMASLRGFRKRRICLAAIELLINHQETAVNMFFVRTLVPQIFRWLSDLSLVHILPAPTTIDKQRITKDELSNSLHASMDILESLIDITTPENRQGLLLIIVPLLCSLLSQSLPTSGLTSRWLATDTVALNSCELKCGLHLLALKHLISMAPRFPLEFRSVLGALGELKPRLEAAIKHSASPMTAAQVSSGKPSHLIDQCMLRTGDRPVIQLKTDFSNFGQD</sequence>
<comment type="similarity">
    <text evidence="1">Belongs to the HEATR5 family.</text>
</comment>
<dbReference type="Pfam" id="PF25468">
    <property type="entry name" value="HEAT_HEATR5A"/>
    <property type="match status" value="1"/>
</dbReference>
<accession>A0A4S2M4V7</accession>
<organism evidence="3 4">
    <name type="scientific">Opisthorchis felineus</name>
    <dbReference type="NCBI Taxonomy" id="147828"/>
    <lineage>
        <taxon>Eukaryota</taxon>
        <taxon>Metazoa</taxon>
        <taxon>Spiralia</taxon>
        <taxon>Lophotrochozoa</taxon>
        <taxon>Platyhelminthes</taxon>
        <taxon>Trematoda</taxon>
        <taxon>Digenea</taxon>
        <taxon>Opisthorchiida</taxon>
        <taxon>Opisthorchiata</taxon>
        <taxon>Opisthorchiidae</taxon>
        <taxon>Opisthorchis</taxon>
    </lineage>
</organism>
<dbReference type="SUPFAM" id="SSF48371">
    <property type="entry name" value="ARM repeat"/>
    <property type="match status" value="1"/>
</dbReference>
<dbReference type="GO" id="GO:0008104">
    <property type="term" value="P:intracellular protein localization"/>
    <property type="evidence" value="ECO:0007669"/>
    <property type="project" value="TreeGrafter"/>
</dbReference>
<dbReference type="InterPro" id="IPR040108">
    <property type="entry name" value="Laa1/Sip1/HEATR5"/>
</dbReference>
<feature type="region of interest" description="Disordered" evidence="2">
    <location>
        <begin position="2243"/>
        <end position="2291"/>
    </location>
</feature>
<dbReference type="Pfam" id="PF20210">
    <property type="entry name" value="Laa1_Sip1_HTR5"/>
    <property type="match status" value="1"/>
</dbReference>
<dbReference type="GO" id="GO:0006897">
    <property type="term" value="P:endocytosis"/>
    <property type="evidence" value="ECO:0007669"/>
    <property type="project" value="TreeGrafter"/>
</dbReference>
<dbReference type="GO" id="GO:0030139">
    <property type="term" value="C:endocytic vesicle"/>
    <property type="evidence" value="ECO:0007669"/>
    <property type="project" value="TreeGrafter"/>
</dbReference>
<reference evidence="3 4" key="1">
    <citation type="journal article" date="2019" name="BMC Genomics">
        <title>New insights from Opisthorchis felineus genome: update on genomics of the epidemiologically important liver flukes.</title>
        <authorList>
            <person name="Ershov N.I."/>
            <person name="Mordvinov V.A."/>
            <person name="Prokhortchouk E.B."/>
            <person name="Pakharukova M.Y."/>
            <person name="Gunbin K.V."/>
            <person name="Ustyantsev K."/>
            <person name="Genaev M.A."/>
            <person name="Blinov A.G."/>
            <person name="Mazur A."/>
            <person name="Boulygina E."/>
            <person name="Tsygankova S."/>
            <person name="Khrameeva E."/>
            <person name="Chekanov N."/>
            <person name="Fan G."/>
            <person name="Xiao A."/>
            <person name="Zhang H."/>
            <person name="Xu X."/>
            <person name="Yang H."/>
            <person name="Solovyev V."/>
            <person name="Lee S.M."/>
            <person name="Liu X."/>
            <person name="Afonnikov D.A."/>
            <person name="Skryabin K.G."/>
        </authorList>
    </citation>
    <scope>NUCLEOTIDE SEQUENCE [LARGE SCALE GENOMIC DNA]</scope>
    <source>
        <strain evidence="3">AK-0245</strain>
        <tissue evidence="3">Whole organism</tissue>
    </source>
</reference>
<feature type="compositionally biased region" description="Polar residues" evidence="2">
    <location>
        <begin position="1356"/>
        <end position="1369"/>
    </location>
</feature>
<feature type="compositionally biased region" description="Polar residues" evidence="2">
    <location>
        <begin position="2244"/>
        <end position="2280"/>
    </location>
</feature>
<dbReference type="GO" id="GO:0005829">
    <property type="term" value="C:cytosol"/>
    <property type="evidence" value="ECO:0007669"/>
    <property type="project" value="GOC"/>
</dbReference>
<dbReference type="PANTHER" id="PTHR21663:SF0">
    <property type="entry name" value="HEAT REPEAT-CONTAINING PROTEIN 5B"/>
    <property type="match status" value="1"/>
</dbReference>
<dbReference type="STRING" id="147828.A0A4S2M4V7"/>
<evidence type="ECO:0000313" key="4">
    <source>
        <dbReference type="Proteomes" id="UP000308267"/>
    </source>
</evidence>
<evidence type="ECO:0000256" key="2">
    <source>
        <dbReference type="SAM" id="MobiDB-lite"/>
    </source>
</evidence>